<proteinExistence type="predicted"/>
<organism evidence="1 2">
    <name type="scientific">Fusarium culmorum</name>
    <dbReference type="NCBI Taxonomy" id="5516"/>
    <lineage>
        <taxon>Eukaryota</taxon>
        <taxon>Fungi</taxon>
        <taxon>Dikarya</taxon>
        <taxon>Ascomycota</taxon>
        <taxon>Pezizomycotina</taxon>
        <taxon>Sordariomycetes</taxon>
        <taxon>Hypocreomycetidae</taxon>
        <taxon>Hypocreales</taxon>
        <taxon>Nectriaceae</taxon>
        <taxon>Fusarium</taxon>
    </lineage>
</organism>
<name>A0A2T4GCQ9_FUSCU</name>
<accession>A0A2T4GCQ9</accession>
<sequence length="451" mass="52527">MFTQPLACVQYYNQNGPPGPEIISNIISYFYTEGRRDAHHRIAPLAPLAVLCRHWQPLIEAETFRHLRLDENAFRSTGISREVLTPKRLSYVRKLVHVFPRAMRFPTHFDQWYANPSFDLALKILFYQLRVTPLAWEPLIDLELVIPSVYTHRITDHGDQPEYVEPIRKLPDLPNLPMVRSLKFTNESFDLEPSPCAFMYIASKMKRLRVFDVTLSSSQSRKSLIHQRVELAKSLFLLPMSIQIFTLTYHQHDDLPDGLLVVLDGEDILTRELRRFTQRKGLQHFVFDGCVEPSIFWPPDSNTSDPRHWPTLKSLIIDMHLVQELACFRAGEPFKKARHKKNWDRVYAKGGLMNDFYRAAAKCTACMPNAEINDIDFNDKWGRSLKFYAVLPERYPCLFINGKPGFEIEKETVVEWRKAVEVHNLVLKVHLDDVNDQDHARNAFEPEEIDG</sequence>
<evidence type="ECO:0000313" key="2">
    <source>
        <dbReference type="Proteomes" id="UP000241587"/>
    </source>
</evidence>
<keyword evidence="2" id="KW-1185">Reference proteome</keyword>
<evidence type="ECO:0000313" key="1">
    <source>
        <dbReference type="EMBL" id="PTD01357.1"/>
    </source>
</evidence>
<protein>
    <submittedName>
        <fullName evidence="1">Uncharacterized protein</fullName>
    </submittedName>
</protein>
<gene>
    <name evidence="1" type="ORF">FCULG_00010621</name>
</gene>
<comment type="caution">
    <text evidence="1">The sequence shown here is derived from an EMBL/GenBank/DDBJ whole genome shotgun (WGS) entry which is preliminary data.</text>
</comment>
<dbReference type="OrthoDB" id="5985073at2759"/>
<dbReference type="AlphaFoldDB" id="A0A2T4GCQ9"/>
<dbReference type="OMA" id="ETVVEWR"/>
<dbReference type="EMBL" id="PVEM01000028">
    <property type="protein sequence ID" value="PTD01357.1"/>
    <property type="molecule type" value="Genomic_DNA"/>
</dbReference>
<reference evidence="1 2" key="1">
    <citation type="submission" date="2018-02" db="EMBL/GenBank/DDBJ databases">
        <title>Fusarium culmorum secondary metabolites in fungal-bacterial-plant interactions.</title>
        <authorList>
            <person name="Schmidt R."/>
        </authorList>
    </citation>
    <scope>NUCLEOTIDE SEQUENCE [LARGE SCALE GENOMIC DNA]</scope>
    <source>
        <strain evidence="1 2">PV</strain>
    </source>
</reference>
<dbReference type="Proteomes" id="UP000241587">
    <property type="component" value="Unassembled WGS sequence"/>
</dbReference>